<gene>
    <name evidence="2" type="ORF">HYC85_005512</name>
</gene>
<keyword evidence="1" id="KW-0472">Membrane</keyword>
<keyword evidence="3" id="KW-1185">Reference proteome</keyword>
<comment type="caution">
    <text evidence="2">The sequence shown here is derived from an EMBL/GenBank/DDBJ whole genome shotgun (WGS) entry which is preliminary data.</text>
</comment>
<evidence type="ECO:0000313" key="2">
    <source>
        <dbReference type="EMBL" id="KAF5958287.1"/>
    </source>
</evidence>
<dbReference type="EMBL" id="JACBKZ010000002">
    <property type="protein sequence ID" value="KAF5958287.1"/>
    <property type="molecule type" value="Genomic_DNA"/>
</dbReference>
<keyword evidence="1" id="KW-0812">Transmembrane</keyword>
<name>A0A7J7I0X3_CAMSI</name>
<reference evidence="3" key="1">
    <citation type="journal article" date="2020" name="Nat. Commun.">
        <title>Genome assembly of wild tea tree DASZ reveals pedigree and selection history of tea varieties.</title>
        <authorList>
            <person name="Zhang W."/>
            <person name="Zhang Y."/>
            <person name="Qiu H."/>
            <person name="Guo Y."/>
            <person name="Wan H."/>
            <person name="Zhang X."/>
            <person name="Scossa F."/>
            <person name="Alseekh S."/>
            <person name="Zhang Q."/>
            <person name="Wang P."/>
            <person name="Xu L."/>
            <person name="Schmidt M.H."/>
            <person name="Jia X."/>
            <person name="Li D."/>
            <person name="Zhu A."/>
            <person name="Guo F."/>
            <person name="Chen W."/>
            <person name="Ni D."/>
            <person name="Usadel B."/>
            <person name="Fernie A.R."/>
            <person name="Wen W."/>
        </authorList>
    </citation>
    <scope>NUCLEOTIDE SEQUENCE [LARGE SCALE GENOMIC DNA]</scope>
    <source>
        <strain evidence="3">cv. G240</strain>
    </source>
</reference>
<accession>A0A7J7I0X3</accession>
<dbReference type="AlphaFoldDB" id="A0A7J7I0X3"/>
<proteinExistence type="predicted"/>
<organism evidence="2 3">
    <name type="scientific">Camellia sinensis</name>
    <name type="common">Tea plant</name>
    <name type="synonym">Thea sinensis</name>
    <dbReference type="NCBI Taxonomy" id="4442"/>
    <lineage>
        <taxon>Eukaryota</taxon>
        <taxon>Viridiplantae</taxon>
        <taxon>Streptophyta</taxon>
        <taxon>Embryophyta</taxon>
        <taxon>Tracheophyta</taxon>
        <taxon>Spermatophyta</taxon>
        <taxon>Magnoliopsida</taxon>
        <taxon>eudicotyledons</taxon>
        <taxon>Gunneridae</taxon>
        <taxon>Pentapetalae</taxon>
        <taxon>asterids</taxon>
        <taxon>Ericales</taxon>
        <taxon>Theaceae</taxon>
        <taxon>Camellia</taxon>
    </lineage>
</organism>
<sequence>MTTPGNQPEIDMSRGMKPFSVCRLDYTLVMLMIILLRLQSYMGVYQPDFGTTITGSRGANKVFNFGTAAGAVPAEKKNRATCLSHRKHIVSRGTLSLCALLWSSWHW</sequence>
<feature type="transmembrane region" description="Helical" evidence="1">
    <location>
        <begin position="21"/>
        <end position="38"/>
    </location>
</feature>
<keyword evidence="1" id="KW-1133">Transmembrane helix</keyword>
<dbReference type="Proteomes" id="UP000593564">
    <property type="component" value="Unassembled WGS sequence"/>
</dbReference>
<evidence type="ECO:0000256" key="1">
    <source>
        <dbReference type="SAM" id="Phobius"/>
    </source>
</evidence>
<reference evidence="2 3" key="2">
    <citation type="submission" date="2020-07" db="EMBL/GenBank/DDBJ databases">
        <title>Genome assembly of wild tea tree DASZ reveals pedigree and selection history of tea varieties.</title>
        <authorList>
            <person name="Zhang W."/>
        </authorList>
    </citation>
    <scope>NUCLEOTIDE SEQUENCE [LARGE SCALE GENOMIC DNA]</scope>
    <source>
        <strain evidence="3">cv. G240</strain>
        <tissue evidence="2">Leaf</tissue>
    </source>
</reference>
<evidence type="ECO:0000313" key="3">
    <source>
        <dbReference type="Proteomes" id="UP000593564"/>
    </source>
</evidence>
<protein>
    <submittedName>
        <fullName evidence="2">Uncharacterized protein</fullName>
    </submittedName>
</protein>